<comment type="caution">
    <text evidence="2">The sequence shown here is derived from an EMBL/GenBank/DDBJ whole genome shotgun (WGS) entry which is preliminary data.</text>
</comment>
<reference evidence="2 3" key="1">
    <citation type="journal article" date="2018" name="G3 (Bethesda)">
        <title>A High-Quality Reference Genome for the Invasive Mosquitofish Gambusia affinis Using a Chicago Library.</title>
        <authorList>
            <person name="Hoffberg S.L."/>
            <person name="Troendle N.J."/>
            <person name="Glenn T.C."/>
            <person name="Mahmud O."/>
            <person name="Louha S."/>
            <person name="Chalopin D."/>
            <person name="Bennetzen J.L."/>
            <person name="Mauricio R."/>
        </authorList>
    </citation>
    <scope>NUCLEOTIDE SEQUENCE [LARGE SCALE GENOMIC DNA]</scope>
    <source>
        <strain evidence="2">NE01/NJP1002.9</strain>
        <tissue evidence="2">Muscle</tissue>
    </source>
</reference>
<feature type="compositionally biased region" description="Basic and acidic residues" evidence="1">
    <location>
        <begin position="56"/>
        <end position="67"/>
    </location>
</feature>
<feature type="region of interest" description="Disordered" evidence="1">
    <location>
        <begin position="36"/>
        <end position="67"/>
    </location>
</feature>
<keyword evidence="3" id="KW-1185">Reference proteome</keyword>
<proteinExistence type="predicted"/>
<gene>
    <name evidence="2" type="ORF">CCH79_00014292</name>
</gene>
<organism evidence="2 3">
    <name type="scientific">Gambusia affinis</name>
    <name type="common">Western mosquitofish</name>
    <name type="synonym">Heterandria affinis</name>
    <dbReference type="NCBI Taxonomy" id="33528"/>
    <lineage>
        <taxon>Eukaryota</taxon>
        <taxon>Metazoa</taxon>
        <taxon>Chordata</taxon>
        <taxon>Craniata</taxon>
        <taxon>Vertebrata</taxon>
        <taxon>Euteleostomi</taxon>
        <taxon>Actinopterygii</taxon>
        <taxon>Neopterygii</taxon>
        <taxon>Teleostei</taxon>
        <taxon>Neoteleostei</taxon>
        <taxon>Acanthomorphata</taxon>
        <taxon>Ovalentaria</taxon>
        <taxon>Atherinomorphae</taxon>
        <taxon>Cyprinodontiformes</taxon>
        <taxon>Poeciliidae</taxon>
        <taxon>Poeciliinae</taxon>
        <taxon>Gambusia</taxon>
    </lineage>
</organism>
<dbReference type="EMBL" id="NHOQ01002739">
    <property type="protein sequence ID" value="PWA14913.1"/>
    <property type="molecule type" value="Genomic_DNA"/>
</dbReference>
<dbReference type="AlphaFoldDB" id="A0A315UUP7"/>
<evidence type="ECO:0000313" key="3">
    <source>
        <dbReference type="Proteomes" id="UP000250572"/>
    </source>
</evidence>
<evidence type="ECO:0000256" key="1">
    <source>
        <dbReference type="SAM" id="MobiDB-lite"/>
    </source>
</evidence>
<protein>
    <submittedName>
        <fullName evidence="2">Uncharacterized protein</fullName>
    </submittedName>
</protein>
<sequence length="67" mass="7245">MVHYQAYGELQDILNSPISVSADRNSAAAVGWEGRDEGAYNPVTNPSAIQPGSLLDKTERVKSEPSR</sequence>
<name>A0A315UUP7_GAMAF</name>
<accession>A0A315UUP7</accession>
<dbReference type="Proteomes" id="UP000250572">
    <property type="component" value="Unassembled WGS sequence"/>
</dbReference>
<evidence type="ECO:0000313" key="2">
    <source>
        <dbReference type="EMBL" id="PWA14913.1"/>
    </source>
</evidence>